<dbReference type="Gene3D" id="3.40.366.10">
    <property type="entry name" value="Malonyl-Coenzyme A Acyl Carrier Protein, domain 2"/>
    <property type="match status" value="1"/>
</dbReference>
<dbReference type="EC" id="2.3.1.39" evidence="1"/>
<dbReference type="SUPFAM" id="SSF52151">
    <property type="entry name" value="FabD/lysophospholipase-like"/>
    <property type="match status" value="1"/>
</dbReference>
<organism evidence="6 7">
    <name type="scientific">Paenibacillus suaedae</name>
    <dbReference type="NCBI Taxonomy" id="3077233"/>
    <lineage>
        <taxon>Bacteria</taxon>
        <taxon>Bacillati</taxon>
        <taxon>Bacillota</taxon>
        <taxon>Bacilli</taxon>
        <taxon>Bacillales</taxon>
        <taxon>Paenibacillaceae</taxon>
        <taxon>Paenibacillus</taxon>
    </lineage>
</organism>
<dbReference type="InterPro" id="IPR001227">
    <property type="entry name" value="Ac_transferase_dom_sf"/>
</dbReference>
<proteinExistence type="predicted"/>
<evidence type="ECO:0000256" key="2">
    <source>
        <dbReference type="ARBA" id="ARBA00022679"/>
    </source>
</evidence>
<dbReference type="InterPro" id="IPR016035">
    <property type="entry name" value="Acyl_Trfase/lysoPLipase"/>
</dbReference>
<sequence length="422" mass="47195">MRRTALVFPGQGSQYTGMGKELYEQYPIAKKTFEEADQALGFDLTSLCFEGPADQLQQTEYTQPAILTYSVAAYRVFMQEEGIRPHFMAGHSLGEITALTCSGAIPFADAVRIVNKRGRFMQESAAIGTGAMSAISRVSAIEVERICREVSTEEELVAVSNYNSPTQTVISGHVGAVEAAERKLAGIGADFIRLKVSAPFHCPLMKPAAFQLEQELLKIDYAEPRIPIIANYNAVPYAGANRIVQALTIQMTEPIQWDATMQFLKNQSVNVVVELGPGTVLRNLMKKSSGDIYSYSYDKEEDRSGLRKLMFSEELEYPCFVSRCLAIAVCTRNRNWNQEEYQTGVIEPYRRIQTMLAEVEQNGHKPTLELKQAALSMLQSVFTTKQTPMEEQQERFAQLFEETNTRDLFPDAPANPLTSFVI</sequence>
<dbReference type="InterPro" id="IPR016036">
    <property type="entry name" value="Malonyl_transacylase_ACP-bd"/>
</dbReference>
<reference evidence="7" key="1">
    <citation type="submission" date="2023-09" db="EMBL/GenBank/DDBJ databases">
        <title>Paenibacillus sp. chi10 Genome sequencing and assembly.</title>
        <authorList>
            <person name="Kim I."/>
        </authorList>
    </citation>
    <scope>NUCLEOTIDE SEQUENCE [LARGE SCALE GENOMIC DNA]</scope>
    <source>
        <strain evidence="7">chi10</strain>
    </source>
</reference>
<dbReference type="AlphaFoldDB" id="A0AAJ2JWA2"/>
<dbReference type="GO" id="GO:0006633">
    <property type="term" value="P:fatty acid biosynthetic process"/>
    <property type="evidence" value="ECO:0007669"/>
    <property type="project" value="TreeGrafter"/>
</dbReference>
<dbReference type="InterPro" id="IPR050858">
    <property type="entry name" value="Mal-CoA-ACP_Trans/PKS_FabD"/>
</dbReference>
<dbReference type="Proteomes" id="UP001250538">
    <property type="component" value="Unassembled WGS sequence"/>
</dbReference>
<dbReference type="GO" id="GO:0005829">
    <property type="term" value="C:cytosol"/>
    <property type="evidence" value="ECO:0007669"/>
    <property type="project" value="TreeGrafter"/>
</dbReference>
<protein>
    <recommendedName>
        <fullName evidence="1">[acyl-carrier-protein] S-malonyltransferase</fullName>
        <ecNumber evidence="1">2.3.1.39</ecNumber>
    </recommendedName>
</protein>
<dbReference type="SMART" id="SM00827">
    <property type="entry name" value="PKS_AT"/>
    <property type="match status" value="1"/>
</dbReference>
<dbReference type="SUPFAM" id="SSF55048">
    <property type="entry name" value="Probable ACP-binding domain of malonyl-CoA ACP transacylase"/>
    <property type="match status" value="1"/>
</dbReference>
<dbReference type="EMBL" id="JAVYAA010000002">
    <property type="protein sequence ID" value="MDT8977091.1"/>
    <property type="molecule type" value="Genomic_DNA"/>
</dbReference>
<dbReference type="PANTHER" id="PTHR42681">
    <property type="entry name" value="MALONYL-COA-ACYL CARRIER PROTEIN TRANSACYLASE, MITOCHONDRIAL"/>
    <property type="match status" value="1"/>
</dbReference>
<dbReference type="Pfam" id="PF00698">
    <property type="entry name" value="Acyl_transf_1"/>
    <property type="match status" value="1"/>
</dbReference>
<dbReference type="RefSeq" id="WP_315745657.1">
    <property type="nucleotide sequence ID" value="NZ_JAVYAA010000002.1"/>
</dbReference>
<comment type="catalytic activity">
    <reaction evidence="4">
        <text>holo-[ACP] + malonyl-CoA = malonyl-[ACP] + CoA</text>
        <dbReference type="Rhea" id="RHEA:41792"/>
        <dbReference type="Rhea" id="RHEA-COMP:9623"/>
        <dbReference type="Rhea" id="RHEA-COMP:9685"/>
        <dbReference type="ChEBI" id="CHEBI:57287"/>
        <dbReference type="ChEBI" id="CHEBI:57384"/>
        <dbReference type="ChEBI" id="CHEBI:64479"/>
        <dbReference type="ChEBI" id="CHEBI:78449"/>
        <dbReference type="EC" id="2.3.1.39"/>
    </reaction>
</comment>
<name>A0AAJ2JWA2_9BACL</name>
<dbReference type="InterPro" id="IPR014043">
    <property type="entry name" value="Acyl_transferase_dom"/>
</dbReference>
<keyword evidence="3 6" id="KW-0012">Acyltransferase</keyword>
<evidence type="ECO:0000259" key="5">
    <source>
        <dbReference type="SMART" id="SM00827"/>
    </source>
</evidence>
<evidence type="ECO:0000256" key="4">
    <source>
        <dbReference type="ARBA" id="ARBA00048462"/>
    </source>
</evidence>
<dbReference type="GO" id="GO:0004314">
    <property type="term" value="F:[acyl-carrier-protein] S-malonyltransferase activity"/>
    <property type="evidence" value="ECO:0007669"/>
    <property type="project" value="UniProtKB-EC"/>
</dbReference>
<keyword evidence="2 6" id="KW-0808">Transferase</keyword>
<dbReference type="NCBIfam" id="TIGR00128">
    <property type="entry name" value="fabD"/>
    <property type="match status" value="1"/>
</dbReference>
<dbReference type="InterPro" id="IPR004410">
    <property type="entry name" value="Malonyl_CoA-ACP_transAc_FabD"/>
</dbReference>
<dbReference type="Gene3D" id="3.30.70.250">
    <property type="entry name" value="Malonyl-CoA ACP transacylase, ACP-binding"/>
    <property type="match status" value="1"/>
</dbReference>
<accession>A0AAJ2JWA2</accession>
<gene>
    <name evidence="6" type="primary">fabD</name>
    <name evidence="6" type="ORF">RQP50_12640</name>
</gene>
<evidence type="ECO:0000256" key="1">
    <source>
        <dbReference type="ARBA" id="ARBA00013258"/>
    </source>
</evidence>
<comment type="caution">
    <text evidence="6">The sequence shown here is derived from an EMBL/GenBank/DDBJ whole genome shotgun (WGS) entry which is preliminary data.</text>
</comment>
<feature type="domain" description="Malonyl-CoA:ACP transacylase (MAT)" evidence="5">
    <location>
        <begin position="7"/>
        <end position="336"/>
    </location>
</feature>
<evidence type="ECO:0000256" key="3">
    <source>
        <dbReference type="ARBA" id="ARBA00023315"/>
    </source>
</evidence>
<dbReference type="PANTHER" id="PTHR42681:SF1">
    <property type="entry name" value="MALONYL-COA-ACYL CARRIER PROTEIN TRANSACYLASE, MITOCHONDRIAL"/>
    <property type="match status" value="1"/>
</dbReference>
<evidence type="ECO:0000313" key="6">
    <source>
        <dbReference type="EMBL" id="MDT8977091.1"/>
    </source>
</evidence>
<evidence type="ECO:0000313" key="7">
    <source>
        <dbReference type="Proteomes" id="UP001250538"/>
    </source>
</evidence>
<keyword evidence="7" id="KW-1185">Reference proteome</keyword>